<dbReference type="GO" id="GO:0005524">
    <property type="term" value="F:ATP binding"/>
    <property type="evidence" value="ECO:0007669"/>
    <property type="project" value="UniProtKB-KW"/>
</dbReference>
<dbReference type="InterPro" id="IPR050306">
    <property type="entry name" value="PfkB_Carbo_kinase"/>
</dbReference>
<dbReference type="HOGENOM" id="CLU_027634_6_1_7"/>
<evidence type="ECO:0000259" key="6">
    <source>
        <dbReference type="Pfam" id="PF00294"/>
    </source>
</evidence>
<keyword evidence="5" id="KW-0067">ATP-binding</keyword>
<reference evidence="7" key="1">
    <citation type="submission" date="2009-01" db="EMBL/GenBank/DDBJ databases">
        <title>Complete sequence of Anaeromyxobacter dehalogenans 2CP-1.</title>
        <authorList>
            <consortium name="US DOE Joint Genome Institute"/>
            <person name="Lucas S."/>
            <person name="Copeland A."/>
            <person name="Lapidus A."/>
            <person name="Glavina del Rio T."/>
            <person name="Dalin E."/>
            <person name="Tice H."/>
            <person name="Bruce D."/>
            <person name="Goodwin L."/>
            <person name="Pitluck S."/>
            <person name="Saunders E."/>
            <person name="Brettin T."/>
            <person name="Detter J.C."/>
            <person name="Han C."/>
            <person name="Larimer F."/>
            <person name="Land M."/>
            <person name="Hauser L."/>
            <person name="Kyrpides N."/>
            <person name="Ovchinnikova G."/>
            <person name="Beliaev A.S."/>
            <person name="Richardson P."/>
        </authorList>
    </citation>
    <scope>NUCLEOTIDE SEQUENCE</scope>
    <source>
        <strain evidence="7">2CP-1</strain>
    </source>
</reference>
<sequence length="316" mass="32682">MRDLDVLCLGEALVDLLPDRRGALEDCGRFEACPGGAPANVATGLARLGVRTGFRGVVGDDPFGRMLARRLAAEGIEVSLRLARERPTGMWFVALDAAGERTFFSPNARFSADKLVAPADADPAAIGRARVLHTGTSAHVLPEGRAALRAAVEAARRLGVEVSFDPNVRAHLWDDLAPLRALCQDVLPRCAVAKLSEEEIALCTGEADPARAAARLVAMGVGIACVTLGPRGALVRRGADEAHVPAEPVAVVDTTGAGDGFVAGLLAALSRGAAPLAARSFAEVVAAVRFANRVAGRVCTRVGAVAGLPHTGEISV</sequence>
<dbReference type="PANTHER" id="PTHR43085">
    <property type="entry name" value="HEXOKINASE FAMILY MEMBER"/>
    <property type="match status" value="1"/>
</dbReference>
<evidence type="ECO:0000256" key="1">
    <source>
        <dbReference type="ARBA" id="ARBA00010688"/>
    </source>
</evidence>
<keyword evidence="3" id="KW-0547">Nucleotide-binding</keyword>
<evidence type="ECO:0000256" key="4">
    <source>
        <dbReference type="ARBA" id="ARBA00022777"/>
    </source>
</evidence>
<dbReference type="PANTHER" id="PTHR43085:SF1">
    <property type="entry name" value="PSEUDOURIDINE KINASE-RELATED"/>
    <property type="match status" value="1"/>
</dbReference>
<name>B8JDE0_ANAD2</name>
<dbReference type="PROSITE" id="PS00584">
    <property type="entry name" value="PFKB_KINASES_2"/>
    <property type="match status" value="1"/>
</dbReference>
<evidence type="ECO:0000313" key="8">
    <source>
        <dbReference type="Proteomes" id="UP000007089"/>
    </source>
</evidence>
<keyword evidence="8" id="KW-1185">Reference proteome</keyword>
<protein>
    <submittedName>
        <fullName evidence="7">PfkB domain protein</fullName>
    </submittedName>
</protein>
<dbReference type="InterPro" id="IPR011611">
    <property type="entry name" value="PfkB_dom"/>
</dbReference>
<keyword evidence="4" id="KW-0418">Kinase</keyword>
<dbReference type="EMBL" id="CP001359">
    <property type="protein sequence ID" value="ACL65989.1"/>
    <property type="molecule type" value="Genomic_DNA"/>
</dbReference>
<dbReference type="Pfam" id="PF00294">
    <property type="entry name" value="PfkB"/>
    <property type="match status" value="1"/>
</dbReference>
<evidence type="ECO:0000256" key="3">
    <source>
        <dbReference type="ARBA" id="ARBA00022741"/>
    </source>
</evidence>
<proteinExistence type="inferred from homology"/>
<keyword evidence="2" id="KW-0808">Transferase</keyword>
<dbReference type="KEGG" id="acp:A2cp1_2652"/>
<dbReference type="SUPFAM" id="SSF53613">
    <property type="entry name" value="Ribokinase-like"/>
    <property type="match status" value="1"/>
</dbReference>
<comment type="similarity">
    <text evidence="1">Belongs to the carbohydrate kinase PfkB family.</text>
</comment>
<evidence type="ECO:0000313" key="7">
    <source>
        <dbReference type="EMBL" id="ACL65989.1"/>
    </source>
</evidence>
<dbReference type="AlphaFoldDB" id="B8JDE0"/>
<feature type="domain" description="Carbohydrate kinase PfkB" evidence="6">
    <location>
        <begin position="5"/>
        <end position="309"/>
    </location>
</feature>
<evidence type="ECO:0000256" key="5">
    <source>
        <dbReference type="ARBA" id="ARBA00022840"/>
    </source>
</evidence>
<dbReference type="CDD" id="cd01167">
    <property type="entry name" value="bac_FRK"/>
    <property type="match status" value="1"/>
</dbReference>
<accession>B8JDE0</accession>
<dbReference type="Proteomes" id="UP000007089">
    <property type="component" value="Chromosome"/>
</dbReference>
<evidence type="ECO:0000256" key="2">
    <source>
        <dbReference type="ARBA" id="ARBA00022679"/>
    </source>
</evidence>
<organism evidence="7 8">
    <name type="scientific">Anaeromyxobacter dehalogenans (strain ATCC BAA-258 / DSM 21875 / 2CP-1)</name>
    <dbReference type="NCBI Taxonomy" id="455488"/>
    <lineage>
        <taxon>Bacteria</taxon>
        <taxon>Pseudomonadati</taxon>
        <taxon>Myxococcota</taxon>
        <taxon>Myxococcia</taxon>
        <taxon>Myxococcales</taxon>
        <taxon>Cystobacterineae</taxon>
        <taxon>Anaeromyxobacteraceae</taxon>
        <taxon>Anaeromyxobacter</taxon>
    </lineage>
</organism>
<gene>
    <name evidence="7" type="ordered locus">A2cp1_2652</name>
</gene>
<dbReference type="GO" id="GO:0016301">
    <property type="term" value="F:kinase activity"/>
    <property type="evidence" value="ECO:0007669"/>
    <property type="project" value="UniProtKB-KW"/>
</dbReference>
<dbReference type="PROSITE" id="PS00583">
    <property type="entry name" value="PFKB_KINASES_1"/>
    <property type="match status" value="1"/>
</dbReference>
<dbReference type="InterPro" id="IPR029056">
    <property type="entry name" value="Ribokinase-like"/>
</dbReference>
<dbReference type="InterPro" id="IPR002173">
    <property type="entry name" value="Carboh/pur_kinase_PfkB_CS"/>
</dbReference>
<dbReference type="Gene3D" id="3.40.1190.20">
    <property type="match status" value="1"/>
</dbReference>
<dbReference type="RefSeq" id="WP_012633768.1">
    <property type="nucleotide sequence ID" value="NC_011891.1"/>
</dbReference>